<name>A0A0C9RDH8_9HYME</name>
<dbReference type="EMBL" id="GBYB01014634">
    <property type="protein sequence ID" value="JAG84401.1"/>
    <property type="molecule type" value="Transcribed_RNA"/>
</dbReference>
<evidence type="ECO:0000313" key="2">
    <source>
        <dbReference type="EMBL" id="JAG84401.1"/>
    </source>
</evidence>
<accession>A0A0C9RDH8</accession>
<protein>
    <submittedName>
        <fullName evidence="2">Chid1 protein</fullName>
    </submittedName>
</protein>
<keyword evidence="1" id="KW-0732">Signal</keyword>
<feature type="signal peptide" evidence="1">
    <location>
        <begin position="1"/>
        <end position="19"/>
    </location>
</feature>
<sequence length="124" mass="14397">MSLWILKISLWFLLGTATCTLSPPTDKHRRDKGKVESKKGPVNQNVFDRGLVVQEPKPIDILRESGLYYKDTNFRQFTGEVLGYITPVIIFSRMKSRMSFNCFIFFSPNEYLKIAVECGWLRNI</sequence>
<evidence type="ECO:0000256" key="1">
    <source>
        <dbReference type="SAM" id="SignalP"/>
    </source>
</evidence>
<gene>
    <name evidence="2" type="primary">chid1</name>
    <name evidence="2" type="ORF">g.34447</name>
</gene>
<feature type="chain" id="PRO_5002218882" evidence="1">
    <location>
        <begin position="20"/>
        <end position="124"/>
    </location>
</feature>
<organism evidence="2">
    <name type="scientific">Fopius arisanus</name>
    <dbReference type="NCBI Taxonomy" id="64838"/>
    <lineage>
        <taxon>Eukaryota</taxon>
        <taxon>Metazoa</taxon>
        <taxon>Ecdysozoa</taxon>
        <taxon>Arthropoda</taxon>
        <taxon>Hexapoda</taxon>
        <taxon>Insecta</taxon>
        <taxon>Pterygota</taxon>
        <taxon>Neoptera</taxon>
        <taxon>Endopterygota</taxon>
        <taxon>Hymenoptera</taxon>
        <taxon>Apocrita</taxon>
        <taxon>Ichneumonoidea</taxon>
        <taxon>Braconidae</taxon>
        <taxon>Opiinae</taxon>
        <taxon>Fopius</taxon>
    </lineage>
</organism>
<dbReference type="AlphaFoldDB" id="A0A0C9RDH8"/>
<proteinExistence type="predicted"/>
<reference evidence="2" key="1">
    <citation type="submission" date="2015-01" db="EMBL/GenBank/DDBJ databases">
        <title>Transcriptome Assembly of Fopius arisanus.</title>
        <authorList>
            <person name="Geib S."/>
        </authorList>
    </citation>
    <scope>NUCLEOTIDE SEQUENCE</scope>
</reference>